<dbReference type="AlphaFoldDB" id="A0AA39IRT4"/>
<evidence type="ECO:0000313" key="3">
    <source>
        <dbReference type="EMBL" id="KAK0429291.1"/>
    </source>
</evidence>
<keyword evidence="1" id="KW-0175">Coiled coil</keyword>
<evidence type="ECO:0000313" key="4">
    <source>
        <dbReference type="Proteomes" id="UP001175271"/>
    </source>
</evidence>
<reference evidence="3" key="1">
    <citation type="submission" date="2023-06" db="EMBL/GenBank/DDBJ databases">
        <title>Genomic analysis of the entomopathogenic nematode Steinernema hermaphroditum.</title>
        <authorList>
            <person name="Schwarz E.M."/>
            <person name="Heppert J.K."/>
            <person name="Baniya A."/>
            <person name="Schwartz H.T."/>
            <person name="Tan C.-H."/>
            <person name="Antoshechkin I."/>
            <person name="Sternberg P.W."/>
            <person name="Goodrich-Blair H."/>
            <person name="Dillman A.R."/>
        </authorList>
    </citation>
    <scope>NUCLEOTIDE SEQUENCE</scope>
    <source>
        <strain evidence="3">PS9179</strain>
        <tissue evidence="3">Whole animal</tissue>
    </source>
</reference>
<gene>
    <name evidence="3" type="ORF">QR680_011295</name>
</gene>
<feature type="coiled-coil region" evidence="1">
    <location>
        <begin position="20"/>
        <end position="47"/>
    </location>
</feature>
<protein>
    <submittedName>
        <fullName evidence="3">Uncharacterized protein</fullName>
    </submittedName>
</protein>
<feature type="compositionally biased region" description="Basic and acidic residues" evidence="2">
    <location>
        <begin position="97"/>
        <end position="111"/>
    </location>
</feature>
<evidence type="ECO:0000256" key="1">
    <source>
        <dbReference type="SAM" id="Coils"/>
    </source>
</evidence>
<comment type="caution">
    <text evidence="3">The sequence shown here is derived from an EMBL/GenBank/DDBJ whole genome shotgun (WGS) entry which is preliminary data.</text>
</comment>
<dbReference type="Proteomes" id="UP001175271">
    <property type="component" value="Unassembled WGS sequence"/>
</dbReference>
<proteinExistence type="predicted"/>
<feature type="compositionally biased region" description="Pro residues" evidence="2">
    <location>
        <begin position="81"/>
        <end position="92"/>
    </location>
</feature>
<accession>A0AA39IRT4</accession>
<evidence type="ECO:0000256" key="2">
    <source>
        <dbReference type="SAM" id="MobiDB-lite"/>
    </source>
</evidence>
<sequence length="169" mass="19416">MAQWPVMWPEERADVTNIDEERMKAEIDTLQQRMRDLQKQRNAILGALFTSWHQRNTPPSPEVRYVHVAVPQLVPARIVRGPPPPPPLPPPNFLKQKKPEPMRINKKPEKTNDILNSSVRKIDMSEVARRNASSSVSVSYDRSGKQCRIPVTAWKFEEDESIEKAADTQ</sequence>
<dbReference type="EMBL" id="JAUCMV010000001">
    <property type="protein sequence ID" value="KAK0429291.1"/>
    <property type="molecule type" value="Genomic_DNA"/>
</dbReference>
<keyword evidence="4" id="KW-1185">Reference proteome</keyword>
<name>A0AA39IRT4_9BILA</name>
<feature type="region of interest" description="Disordered" evidence="2">
    <location>
        <begin position="77"/>
        <end position="111"/>
    </location>
</feature>
<organism evidence="3 4">
    <name type="scientific">Steinernema hermaphroditum</name>
    <dbReference type="NCBI Taxonomy" id="289476"/>
    <lineage>
        <taxon>Eukaryota</taxon>
        <taxon>Metazoa</taxon>
        <taxon>Ecdysozoa</taxon>
        <taxon>Nematoda</taxon>
        <taxon>Chromadorea</taxon>
        <taxon>Rhabditida</taxon>
        <taxon>Tylenchina</taxon>
        <taxon>Panagrolaimomorpha</taxon>
        <taxon>Strongyloidoidea</taxon>
        <taxon>Steinernematidae</taxon>
        <taxon>Steinernema</taxon>
    </lineage>
</organism>